<evidence type="ECO:0000313" key="2">
    <source>
        <dbReference type="EMBL" id="TDQ47042.1"/>
    </source>
</evidence>
<dbReference type="AlphaFoldDB" id="A0A4R6UKE0"/>
<evidence type="ECO:0000313" key="3">
    <source>
        <dbReference type="Proteomes" id="UP000295705"/>
    </source>
</evidence>
<protein>
    <submittedName>
        <fullName evidence="2">Uncharacterized protein</fullName>
    </submittedName>
</protein>
<proteinExistence type="predicted"/>
<name>A0A4R6UKE0_9PSEU</name>
<evidence type="ECO:0000256" key="1">
    <source>
        <dbReference type="SAM" id="MobiDB-lite"/>
    </source>
</evidence>
<gene>
    <name evidence="2" type="ORF">EV188_114130</name>
</gene>
<keyword evidence="3" id="KW-1185">Reference proteome</keyword>
<dbReference type="Proteomes" id="UP000295705">
    <property type="component" value="Unassembled WGS sequence"/>
</dbReference>
<dbReference type="RefSeq" id="WP_166660167.1">
    <property type="nucleotide sequence ID" value="NZ_BAABHR010000059.1"/>
</dbReference>
<feature type="region of interest" description="Disordered" evidence="1">
    <location>
        <begin position="1"/>
        <end position="55"/>
    </location>
</feature>
<reference evidence="2 3" key="1">
    <citation type="submission" date="2019-03" db="EMBL/GenBank/DDBJ databases">
        <title>Genomic Encyclopedia of Type Strains, Phase IV (KMG-IV): sequencing the most valuable type-strain genomes for metagenomic binning, comparative biology and taxonomic classification.</title>
        <authorList>
            <person name="Goeker M."/>
        </authorList>
    </citation>
    <scope>NUCLEOTIDE SEQUENCE [LARGE SCALE GENOMIC DNA]</scope>
    <source>
        <strain evidence="2 3">DSM 45775</strain>
    </source>
</reference>
<accession>A0A4R6UKE0</accession>
<comment type="caution">
    <text evidence="2">The sequence shown here is derived from an EMBL/GenBank/DDBJ whole genome shotgun (WGS) entry which is preliminary data.</text>
</comment>
<organism evidence="2 3">
    <name type="scientific">Actinomycetospora succinea</name>
    <dbReference type="NCBI Taxonomy" id="663603"/>
    <lineage>
        <taxon>Bacteria</taxon>
        <taxon>Bacillati</taxon>
        <taxon>Actinomycetota</taxon>
        <taxon>Actinomycetes</taxon>
        <taxon>Pseudonocardiales</taxon>
        <taxon>Pseudonocardiaceae</taxon>
        <taxon>Actinomycetospora</taxon>
    </lineage>
</organism>
<sequence length="55" mass="6121">MDEDAWRPAEPGHAGGTARPDGEPDPGSPPIPPPRERRRYRPLRGMEELVDDFLG</sequence>
<dbReference type="EMBL" id="SNYO01000014">
    <property type="protein sequence ID" value="TDQ47042.1"/>
    <property type="molecule type" value="Genomic_DNA"/>
</dbReference>